<dbReference type="PIRSF" id="PIRSF005427">
    <property type="entry name" value="RseB"/>
    <property type="match status" value="1"/>
</dbReference>
<keyword evidence="9" id="KW-1185">Reference proteome</keyword>
<gene>
    <name evidence="8" type="primary">mucB</name>
    <name evidence="8" type="ORF">AQPW35_25980</name>
</gene>
<accession>A0A480ATI6</accession>
<dbReference type="InterPro" id="IPR038484">
    <property type="entry name" value="MucB/RseB_C_sf"/>
</dbReference>
<feature type="chain" id="PRO_5019814037" evidence="5">
    <location>
        <begin position="30"/>
        <end position="344"/>
    </location>
</feature>
<organism evidence="8 9">
    <name type="scientific">Pseudaquabacterium pictum</name>
    <dbReference type="NCBI Taxonomy" id="2315236"/>
    <lineage>
        <taxon>Bacteria</taxon>
        <taxon>Pseudomonadati</taxon>
        <taxon>Pseudomonadota</taxon>
        <taxon>Betaproteobacteria</taxon>
        <taxon>Burkholderiales</taxon>
        <taxon>Sphaerotilaceae</taxon>
        <taxon>Pseudaquabacterium</taxon>
    </lineage>
</organism>
<evidence type="ECO:0000256" key="4">
    <source>
        <dbReference type="ARBA" id="ARBA00022764"/>
    </source>
</evidence>
<evidence type="ECO:0000256" key="5">
    <source>
        <dbReference type="SAM" id="SignalP"/>
    </source>
</evidence>
<evidence type="ECO:0000259" key="7">
    <source>
        <dbReference type="Pfam" id="PF17188"/>
    </source>
</evidence>
<comment type="subcellular location">
    <subcellularLocation>
        <location evidence="1">Periplasm</location>
    </subcellularLocation>
</comment>
<protein>
    <submittedName>
        <fullName evidence="8">Sigma factor AlgU regulatory protein MucB</fullName>
    </submittedName>
</protein>
<dbReference type="Pfam" id="PF03888">
    <property type="entry name" value="MucB_RseB"/>
    <property type="match status" value="1"/>
</dbReference>
<evidence type="ECO:0000313" key="9">
    <source>
        <dbReference type="Proteomes" id="UP000301751"/>
    </source>
</evidence>
<dbReference type="Pfam" id="PF17188">
    <property type="entry name" value="MucB_RseB_C"/>
    <property type="match status" value="1"/>
</dbReference>
<dbReference type="AlphaFoldDB" id="A0A480ATI6"/>
<evidence type="ECO:0000313" key="8">
    <source>
        <dbReference type="EMBL" id="GCL63517.1"/>
    </source>
</evidence>
<dbReference type="CDD" id="cd16327">
    <property type="entry name" value="RseB"/>
    <property type="match status" value="1"/>
</dbReference>
<evidence type="ECO:0000256" key="2">
    <source>
        <dbReference type="ARBA" id="ARBA00008150"/>
    </source>
</evidence>
<evidence type="ECO:0000256" key="1">
    <source>
        <dbReference type="ARBA" id="ARBA00004418"/>
    </source>
</evidence>
<dbReference type="GO" id="GO:0030288">
    <property type="term" value="C:outer membrane-bounded periplasmic space"/>
    <property type="evidence" value="ECO:0007669"/>
    <property type="project" value="TreeGrafter"/>
</dbReference>
<feature type="signal peptide" evidence="5">
    <location>
        <begin position="1"/>
        <end position="29"/>
    </location>
</feature>
<sequence>MRSTRARVRLGRWGMAVTLVLVAAGAALAGPPGAAVAASVPMGAEAWLQRIQQAAALSSYQGTLAYSVGGTTSSARVAHYCEGRQTYERLEQLDGESRLQYRHNDQVVTLWPAAKRAVVEHRDPVAQFPALPATSTTRLLENYEVQKLGQERVAGQDADVLLLKPRDRHRFAQRLWAHRDSGLLLRNDVLAPGGEVLESSAFVDVRLGGKAQPEQFLKPMKQLDGFRVLRPQAERTQLEAEGWVLSKPVPGFQLVSCTRRPLDITGSDSDPPLQVVQSVFSDGVAQVSVFIERYDAKRHPKAMGTSVGASHTVMARRGDWWLTVVGEVPMATVQQFEAQLERKR</sequence>
<dbReference type="RefSeq" id="WP_137733263.1">
    <property type="nucleotide sequence ID" value="NZ_BJCL01000006.1"/>
</dbReference>
<dbReference type="Proteomes" id="UP000301751">
    <property type="component" value="Unassembled WGS sequence"/>
</dbReference>
<dbReference type="GO" id="GO:0045152">
    <property type="term" value="F:antisigma factor binding"/>
    <property type="evidence" value="ECO:0007669"/>
    <property type="project" value="TreeGrafter"/>
</dbReference>
<proteinExistence type="inferred from homology"/>
<dbReference type="InterPro" id="IPR005588">
    <property type="entry name" value="MucB_RseB"/>
</dbReference>
<comment type="caution">
    <text evidence="8">The sequence shown here is derived from an EMBL/GenBank/DDBJ whole genome shotgun (WGS) entry which is preliminary data.</text>
</comment>
<dbReference type="PANTHER" id="PTHR38782:SF1">
    <property type="entry name" value="SIGMA-E FACTOR REGULATORY PROTEIN RSEB"/>
    <property type="match status" value="1"/>
</dbReference>
<keyword evidence="3 5" id="KW-0732">Signal</keyword>
<dbReference type="InterPro" id="IPR033436">
    <property type="entry name" value="MucB/RseB_C"/>
</dbReference>
<feature type="domain" description="MucB/RseB C-terminal" evidence="7">
    <location>
        <begin position="239"/>
        <end position="340"/>
    </location>
</feature>
<dbReference type="InterPro" id="IPR033434">
    <property type="entry name" value="MucB/RseB_N"/>
</dbReference>
<dbReference type="Gene3D" id="2.50.20.10">
    <property type="entry name" value="Lipoprotein localisation LolA/LolB/LppX"/>
    <property type="match status" value="1"/>
</dbReference>
<keyword evidence="4" id="KW-0574">Periplasm</keyword>
<dbReference type="OrthoDB" id="7067274at2"/>
<feature type="domain" description="MucB/RseB N-terminal" evidence="6">
    <location>
        <begin position="44"/>
        <end position="218"/>
    </location>
</feature>
<reference evidence="9" key="1">
    <citation type="submission" date="2019-03" db="EMBL/GenBank/DDBJ databases">
        <title>Aquabacterium pictum sp.nov., the first bacteriochlorophyll a-containing freshwater bacterium in the genus Aquabacterium of the class Betaproteobacteria.</title>
        <authorList>
            <person name="Hirose S."/>
            <person name="Tank M."/>
            <person name="Hara E."/>
            <person name="Tamaki H."/>
            <person name="Takaichi S."/>
            <person name="Haruta S."/>
            <person name="Hanada S."/>
        </authorList>
    </citation>
    <scope>NUCLEOTIDE SEQUENCE [LARGE SCALE GENOMIC DNA]</scope>
    <source>
        <strain evidence="9">W35</strain>
    </source>
</reference>
<dbReference type="Gene3D" id="3.30.200.100">
    <property type="entry name" value="MucB/RseB, C-terminal domain"/>
    <property type="match status" value="1"/>
</dbReference>
<comment type="similarity">
    <text evidence="2">Belongs to the RseB family.</text>
</comment>
<name>A0A480ATI6_9BURK</name>
<evidence type="ECO:0000256" key="3">
    <source>
        <dbReference type="ARBA" id="ARBA00022729"/>
    </source>
</evidence>
<dbReference type="GO" id="GO:0032885">
    <property type="term" value="P:regulation of polysaccharide biosynthetic process"/>
    <property type="evidence" value="ECO:0007669"/>
    <property type="project" value="TreeGrafter"/>
</dbReference>
<dbReference type="PANTHER" id="PTHR38782">
    <property type="match status" value="1"/>
</dbReference>
<dbReference type="EMBL" id="BJCL01000006">
    <property type="protein sequence ID" value="GCL63517.1"/>
    <property type="molecule type" value="Genomic_DNA"/>
</dbReference>
<evidence type="ECO:0000259" key="6">
    <source>
        <dbReference type="Pfam" id="PF03888"/>
    </source>
</evidence>